<dbReference type="RefSeq" id="WP_072824776.1">
    <property type="nucleotide sequence ID" value="NZ_LT670849.1"/>
</dbReference>
<protein>
    <recommendedName>
        <fullName evidence="4">SMODS and SLOG-associating 2TM effector domain-containing protein</fullName>
    </recommendedName>
</protein>
<keyword evidence="1" id="KW-0812">Transmembrane</keyword>
<accession>A0A1M7UV41</accession>
<gene>
    <name evidence="2" type="ORF">SAMN05444170_6823</name>
</gene>
<proteinExistence type="predicted"/>
<keyword evidence="3" id="KW-1185">Reference proteome</keyword>
<keyword evidence="1" id="KW-1133">Transmembrane helix</keyword>
<evidence type="ECO:0000313" key="3">
    <source>
        <dbReference type="Proteomes" id="UP000184096"/>
    </source>
</evidence>
<sequence length="202" mass="23185">MDREKQNDGLGQTEAAAQEGLKWDFYDLDFSVQKSRRYHEKLAAFYGVWRDWIKIVSVIAGSSVFLLLLASATHFAEVFAAFVALWAILDYVIKPAEKADDHSELGQKFTDLAIRIARSPRTAETLGELSATRMEIEKSEPPCKRLVDLQARNDECRARDFPPEDLVPLNRLQRWFGYFATFGMPRIEAWKAERQRQVRAAS</sequence>
<evidence type="ECO:0000313" key="2">
    <source>
        <dbReference type="EMBL" id="SHN86766.1"/>
    </source>
</evidence>
<evidence type="ECO:0008006" key="4">
    <source>
        <dbReference type="Google" id="ProtNLM"/>
    </source>
</evidence>
<keyword evidence="1" id="KW-0472">Membrane</keyword>
<organism evidence="2 3">
    <name type="scientific">Bradyrhizobium erythrophlei</name>
    <dbReference type="NCBI Taxonomy" id="1437360"/>
    <lineage>
        <taxon>Bacteria</taxon>
        <taxon>Pseudomonadati</taxon>
        <taxon>Pseudomonadota</taxon>
        <taxon>Alphaproteobacteria</taxon>
        <taxon>Hyphomicrobiales</taxon>
        <taxon>Nitrobacteraceae</taxon>
        <taxon>Bradyrhizobium</taxon>
    </lineage>
</organism>
<dbReference type="Proteomes" id="UP000184096">
    <property type="component" value="Chromosome I"/>
</dbReference>
<dbReference type="OrthoDB" id="8235983at2"/>
<feature type="transmembrane region" description="Helical" evidence="1">
    <location>
        <begin position="75"/>
        <end position="93"/>
    </location>
</feature>
<evidence type="ECO:0000256" key="1">
    <source>
        <dbReference type="SAM" id="Phobius"/>
    </source>
</evidence>
<name>A0A1M7UV41_9BRAD</name>
<dbReference type="AlphaFoldDB" id="A0A1M7UV41"/>
<dbReference type="EMBL" id="LT670849">
    <property type="protein sequence ID" value="SHN86766.1"/>
    <property type="molecule type" value="Genomic_DNA"/>
</dbReference>
<reference evidence="3" key="1">
    <citation type="submission" date="2016-11" db="EMBL/GenBank/DDBJ databases">
        <authorList>
            <person name="Varghese N."/>
            <person name="Submissions S."/>
        </authorList>
    </citation>
    <scope>NUCLEOTIDE SEQUENCE [LARGE SCALE GENOMIC DNA]</scope>
    <source>
        <strain evidence="3">GAS401</strain>
    </source>
</reference>